<proteinExistence type="predicted"/>
<feature type="non-terminal residue" evidence="2">
    <location>
        <position position="56"/>
    </location>
</feature>
<evidence type="ECO:0000313" key="2">
    <source>
        <dbReference type="EMBL" id="CAA9405470.1"/>
    </source>
</evidence>
<feature type="non-terminal residue" evidence="2">
    <location>
        <position position="1"/>
    </location>
</feature>
<organism evidence="2">
    <name type="scientific">uncultured Rubrobacteraceae bacterium</name>
    <dbReference type="NCBI Taxonomy" id="349277"/>
    <lineage>
        <taxon>Bacteria</taxon>
        <taxon>Bacillati</taxon>
        <taxon>Actinomycetota</taxon>
        <taxon>Rubrobacteria</taxon>
        <taxon>Rubrobacterales</taxon>
        <taxon>Rubrobacteraceae</taxon>
        <taxon>environmental samples</taxon>
    </lineage>
</organism>
<feature type="compositionally biased region" description="Basic and acidic residues" evidence="1">
    <location>
        <begin position="9"/>
        <end position="35"/>
    </location>
</feature>
<evidence type="ECO:0000256" key="1">
    <source>
        <dbReference type="SAM" id="MobiDB-lite"/>
    </source>
</evidence>
<reference evidence="2" key="1">
    <citation type="submission" date="2020-02" db="EMBL/GenBank/DDBJ databases">
        <authorList>
            <person name="Meier V. D."/>
        </authorList>
    </citation>
    <scope>NUCLEOTIDE SEQUENCE</scope>
    <source>
        <strain evidence="2">AVDCRST_MAG22</strain>
    </source>
</reference>
<dbReference type="EMBL" id="CADCUV010000062">
    <property type="protein sequence ID" value="CAA9405470.1"/>
    <property type="molecule type" value="Genomic_DNA"/>
</dbReference>
<feature type="region of interest" description="Disordered" evidence="1">
    <location>
        <begin position="1"/>
        <end position="56"/>
    </location>
</feature>
<dbReference type="AlphaFoldDB" id="A0A6J4P636"/>
<sequence length="56" mass="6234">GAHVLVARTEQEDKQRLRAAGGRRESLHLRGDKPPDGQASGSLTNLSRRFHEDGWI</sequence>
<accession>A0A6J4P636</accession>
<gene>
    <name evidence="2" type="ORF">AVDCRST_MAG22-1519</name>
</gene>
<name>A0A6J4P636_9ACTN</name>
<protein>
    <submittedName>
        <fullName evidence="2">Uncharacterized protein</fullName>
    </submittedName>
</protein>